<organism evidence="8 9">
    <name type="scientific">Cafeteria roenbergensis</name>
    <name type="common">Marine flagellate</name>
    <dbReference type="NCBI Taxonomy" id="33653"/>
    <lineage>
        <taxon>Eukaryota</taxon>
        <taxon>Sar</taxon>
        <taxon>Stramenopiles</taxon>
        <taxon>Bigyra</taxon>
        <taxon>Opalozoa</taxon>
        <taxon>Bicosoecida</taxon>
        <taxon>Cafeteriaceae</taxon>
        <taxon>Cafeteria</taxon>
    </lineage>
</organism>
<dbReference type="Gene3D" id="2.20.100.10">
    <property type="entry name" value="Thrombospondin type-1 (TSP1) repeat"/>
    <property type="match status" value="1"/>
</dbReference>
<dbReference type="InterPro" id="IPR050780">
    <property type="entry name" value="Mucin_vWF_Thrombospondin_sf"/>
</dbReference>
<dbReference type="PANTHER" id="PTHR11339">
    <property type="entry name" value="EXTRACELLULAR MATRIX GLYCOPROTEIN RELATED"/>
    <property type="match status" value="1"/>
</dbReference>
<evidence type="ECO:0000256" key="1">
    <source>
        <dbReference type="ARBA" id="ARBA00022729"/>
    </source>
</evidence>
<dbReference type="Pfam" id="PF07691">
    <property type="entry name" value="PA14"/>
    <property type="match status" value="1"/>
</dbReference>
<evidence type="ECO:0000313" key="8">
    <source>
        <dbReference type="EMBL" id="KAA0149185.1"/>
    </source>
</evidence>
<evidence type="ECO:0000259" key="6">
    <source>
        <dbReference type="PROSITE" id="PS51233"/>
    </source>
</evidence>
<feature type="region of interest" description="Disordered" evidence="4">
    <location>
        <begin position="1445"/>
        <end position="1499"/>
    </location>
</feature>
<dbReference type="PROSITE" id="PS51233">
    <property type="entry name" value="VWFD"/>
    <property type="match status" value="1"/>
</dbReference>
<dbReference type="Pfam" id="PF00094">
    <property type="entry name" value="VWD"/>
    <property type="match status" value="1"/>
</dbReference>
<keyword evidence="3" id="KW-0325">Glycoprotein</keyword>
<dbReference type="SMART" id="SM00758">
    <property type="entry name" value="PA14"/>
    <property type="match status" value="1"/>
</dbReference>
<evidence type="ECO:0000256" key="4">
    <source>
        <dbReference type="SAM" id="MobiDB-lite"/>
    </source>
</evidence>
<dbReference type="InterPro" id="IPR036383">
    <property type="entry name" value="TSP1_rpt_sf"/>
</dbReference>
<feature type="compositionally biased region" description="Low complexity" evidence="4">
    <location>
        <begin position="1947"/>
        <end position="1998"/>
    </location>
</feature>
<evidence type="ECO:0000256" key="2">
    <source>
        <dbReference type="ARBA" id="ARBA00023157"/>
    </source>
</evidence>
<dbReference type="InterPro" id="IPR001846">
    <property type="entry name" value="VWF_type-D"/>
</dbReference>
<dbReference type="InterPro" id="IPR011658">
    <property type="entry name" value="PA14_dom"/>
</dbReference>
<evidence type="ECO:0000256" key="5">
    <source>
        <dbReference type="SAM" id="SignalP"/>
    </source>
</evidence>
<dbReference type="Proteomes" id="UP000323011">
    <property type="component" value="Unassembled WGS sequence"/>
</dbReference>
<evidence type="ECO:0008006" key="10">
    <source>
        <dbReference type="Google" id="ProtNLM"/>
    </source>
</evidence>
<gene>
    <name evidence="8" type="ORF">FNF29_06072</name>
</gene>
<feature type="chain" id="PRO_5023074868" description="PA14 domain-containing protein" evidence="5">
    <location>
        <begin position="22"/>
        <end position="2129"/>
    </location>
</feature>
<dbReference type="PANTHER" id="PTHR11339:SF272">
    <property type="entry name" value="BMP-BINDING ENDOTHELIAL REGULATOR PROTEIN"/>
    <property type="match status" value="1"/>
</dbReference>
<dbReference type="Gene3D" id="3.90.182.10">
    <property type="entry name" value="Toxin - Anthrax Protective Antigen,domain 1"/>
    <property type="match status" value="1"/>
</dbReference>
<evidence type="ECO:0000259" key="7">
    <source>
        <dbReference type="PROSITE" id="PS51820"/>
    </source>
</evidence>
<dbReference type="SUPFAM" id="SSF49899">
    <property type="entry name" value="Concanavalin A-like lectins/glucanases"/>
    <property type="match status" value="2"/>
</dbReference>
<dbReference type="Gene3D" id="2.60.120.200">
    <property type="match status" value="2"/>
</dbReference>
<dbReference type="GO" id="GO:0031012">
    <property type="term" value="C:extracellular matrix"/>
    <property type="evidence" value="ECO:0007669"/>
    <property type="project" value="TreeGrafter"/>
</dbReference>
<protein>
    <recommendedName>
        <fullName evidence="10">PA14 domain-containing protein</fullName>
    </recommendedName>
</protein>
<feature type="region of interest" description="Disordered" evidence="4">
    <location>
        <begin position="1940"/>
        <end position="1999"/>
    </location>
</feature>
<evidence type="ECO:0000313" key="9">
    <source>
        <dbReference type="Proteomes" id="UP000323011"/>
    </source>
</evidence>
<feature type="domain" description="PA14" evidence="7">
    <location>
        <begin position="33"/>
        <end position="184"/>
    </location>
</feature>
<dbReference type="GO" id="GO:0005615">
    <property type="term" value="C:extracellular space"/>
    <property type="evidence" value="ECO:0007669"/>
    <property type="project" value="TreeGrafter"/>
</dbReference>
<dbReference type="Pfam" id="PF13385">
    <property type="entry name" value="Laminin_G_3"/>
    <property type="match status" value="1"/>
</dbReference>
<dbReference type="InterPro" id="IPR013320">
    <property type="entry name" value="ConA-like_dom_sf"/>
</dbReference>
<dbReference type="SMART" id="SM00560">
    <property type="entry name" value="LamGL"/>
    <property type="match status" value="1"/>
</dbReference>
<dbReference type="InterPro" id="IPR037524">
    <property type="entry name" value="PA14/GLEYA"/>
</dbReference>
<feature type="domain" description="VWFD" evidence="6">
    <location>
        <begin position="991"/>
        <end position="1176"/>
    </location>
</feature>
<dbReference type="SUPFAM" id="SSF56988">
    <property type="entry name" value="Anthrax protective antigen"/>
    <property type="match status" value="1"/>
</dbReference>
<evidence type="ECO:0000256" key="3">
    <source>
        <dbReference type="ARBA" id="ARBA00023180"/>
    </source>
</evidence>
<dbReference type="InterPro" id="IPR006558">
    <property type="entry name" value="LamG-like"/>
</dbReference>
<proteinExistence type="predicted"/>
<accession>A0A5A8C8H2</accession>
<keyword evidence="2" id="KW-1015">Disulfide bond</keyword>
<dbReference type="SMART" id="SM00216">
    <property type="entry name" value="VWD"/>
    <property type="match status" value="1"/>
</dbReference>
<dbReference type="EMBL" id="VLTN01000045">
    <property type="protein sequence ID" value="KAA0149185.1"/>
    <property type="molecule type" value="Genomic_DNA"/>
</dbReference>
<name>A0A5A8C8H2_CAFRO</name>
<reference evidence="8 9" key="1">
    <citation type="submission" date="2019-07" db="EMBL/GenBank/DDBJ databases">
        <title>Genomes of Cafeteria roenbergensis.</title>
        <authorList>
            <person name="Fischer M.G."/>
            <person name="Hackl T."/>
            <person name="Roman M."/>
        </authorList>
    </citation>
    <scope>NUCLEOTIDE SEQUENCE [LARGE SCALE GENOMIC DNA]</scope>
    <source>
        <strain evidence="8 9">BVI</strain>
    </source>
</reference>
<keyword evidence="1 5" id="KW-0732">Signal</keyword>
<dbReference type="PROSITE" id="PS51820">
    <property type="entry name" value="PA14"/>
    <property type="match status" value="1"/>
</dbReference>
<feature type="signal peptide" evidence="5">
    <location>
        <begin position="1"/>
        <end position="21"/>
    </location>
</feature>
<keyword evidence="9" id="KW-1185">Reference proteome</keyword>
<comment type="caution">
    <text evidence="8">The sequence shown here is derived from an EMBL/GenBank/DDBJ whole genome shotgun (WGS) entry which is preliminary data.</text>
</comment>
<sequence length="2129" mass="223554">MRASLAAAGLAALAAATLALADTFVDVPTNGLEPGWQFRAYQYTNKDISASIASTERTGVVSNPDFDAGRGSPPAVYGQGTASDRIVIVWSGFLRVTLAGTYQFKLGSDDGSMLYIDGLVVVDNGGYHPHTVKYGSTYLTAGMHQIYSFVFEYGGHFSYELAMRYTSSSTTNYLSSYVPLDGSHVYHSVVATNYVVLASPGAGARMQVDIRERNVTTSPDTAANAVLWPREAITLVSSFRTTDSDPEGSALLSYTGYGPGNRPSAGLVAAPGTDGQGGLELLLFRGPAGTLQVYLFGSSVDTGYVINDGAWHTVVMTYRTSSTSPGANPGSSAGTGRRVKVWVDTGVVYDGPGPRFEDETSDSQWKANGPRFSSRGCLLFGQAPRSVSVADGRAASYTCGSSLVSSYSLEGYVGPASVWNRELSSTEISTLLSSGGKFGLIGGGPGGAGGLVLSYWSGGTNITIDEARAAGILAGFLDNDSEDGDDEDGGRVLYGGDVVAWSDASGGGRHGVILSNAGSRPVFVDSGIDARAPPQSSELAGWWTFGPSQLTPVTDTQGTATVSTTRVTDRSSAGHHAIVVTSGLAGSGPRFGAATDAGRTSVLEACWDTHLRVDGLANFDWEGGGPGRGEGFAVSVFFRRLRASRQQSLVGNGFGSSSSWEVRMSAENGGNNVGAVVNFNAGAQPRGFTAVAKSGEWHHAVLSYDGALDQVSWFVDGEQVSISGAGAIPTIAGPLLIGASSTAGRDRFCGQLHDVRIYDRPVTRAEARILFAGMTHNRFFGDGLQADCAVGPWSAWSACAADGSSSLGGSVTAIQSRTRSVTSGSIGCPATSEVRECGPGLVISPNPVILSASALTTVQVHLATQPLHPGNVTVSVDSSLAAGAVAVSTCSLTFNSTNWNISQTVVITPRLSAFTQGQQTFGVVFRAFNYTRTFSWGEGVAVTGNDTVVIDPATGLPIADQSAYRLGEGDTDQAVVETLPVTVQYSGGGSGTCRSWGDPHFVTWSSNKWNFYGTGDFYLARSCDGEFVVQTRQEQCFTVSCNTAVVVKYRNSIVAFNLDARTSPDPVIVLSPTFNDGVQIFRLNAQAGLPAYRITLPNGGFVEFRASGWRNRHYINVDIKVPSLYRDRLGGLCGSFDGNGNNDWIGSDGITYNGGSNQGRHDFGLTFRVPSSAPDNLFTNGGNPNGIPVTTSPAFAAGGSCPSQGAGLNLSTVNVPMLVCQAQWPDPNDPLRPGGEIEPVVPPVGGGNTTFPPIPEGNTTAPNTTCSGAMLAHFQQECAARFLQGTTAATCLAAGTDNSDYYDACVTDACLAGDLSLITAAYEAFLQECIALLTPVAPPTPSASPSSIPPGVSASSTPIAIPSATSTPSAAVVLPSQSVTPTPSVTPHPVEHGHADVHRHADVHSHAFSDAVDEPLRHAEPDAEPDAHPVQLRHAQPDAHLKPDAHLERHGQPDADADAHADGQRHGLADADADRVGHRQPDADADRLRDGQPDADCLEHSHADADAHGIGHGQPDADFVEHRHADGYSLVDGHVDADAHPDGHTVELADADRIGHSQPDADFVEHRDADKLFDLVAHVIRDGLADQDSVQHPVFERHADADADPDAFGHGQPDANVVHHRVADADADRLCHGLVNADANRIGHGQPDVDLVQHEHADQHADRLRHGLVNADANRVGHGQPDSDVFQHFDADADVLEYLNADPDAVDHADAHCHAVDFAFLHPHPDGIGHRVSDAHGLGHCVLDWHPHAVRHRVSDAHGLGHGFVNWHPYGIGHRVSDAHGLGHCVLDWHPHAVRHRVSDANGLGHGFVNWHPHGLGHRVSDADCLGYCVLDWHPHAVRHRVSDAHCLGHGVRPPVRHSIDNAERIPHGLGHGQPDSNAVGHRVVHRHADAVRHRVSDAHGLGHGFLDGHAHGIGHRDSDAHRVGHGIVDRHPHAIGHGLGYGLPHGLGDSSQTPTASATASVTASQTPTSTSTSTPTPSVTASSTAPPAPLPWTASARRPAGPDLDCVWRDGHSGAFLVRTPATVVNEYGMTCTVPPGLASSLYHPSRYGDTPSSVLDGPITTSGQPLPGSLATQAMYYDFDATAPGSALRVAVPVPRADLAVGRQLNYTSGAILSGGNVSRAATRPT</sequence>